<keyword evidence="6" id="KW-0175">Coiled coil</keyword>
<keyword evidence="7" id="KW-0717">Septation</keyword>
<comment type="subunit">
    <text evidence="10">Homodimer. Interacts with FtsZ.</text>
</comment>
<dbReference type="InterPro" id="IPR007838">
    <property type="entry name" value="Cell_div_ZapA-like"/>
</dbReference>
<dbReference type="GO" id="GO:0051301">
    <property type="term" value="P:cell division"/>
    <property type="evidence" value="ECO:0007669"/>
    <property type="project" value="UniProtKB-KW"/>
</dbReference>
<evidence type="ECO:0000256" key="2">
    <source>
        <dbReference type="ARBA" id="ARBA00010074"/>
    </source>
</evidence>
<organism evidence="12 13">
    <name type="scientific">Celerinatantimonas yamalensis</name>
    <dbReference type="NCBI Taxonomy" id="559956"/>
    <lineage>
        <taxon>Bacteria</taxon>
        <taxon>Pseudomonadati</taxon>
        <taxon>Pseudomonadota</taxon>
        <taxon>Gammaproteobacteria</taxon>
        <taxon>Celerinatantimonadaceae</taxon>
        <taxon>Celerinatantimonas</taxon>
    </lineage>
</organism>
<dbReference type="PANTHER" id="PTHR34981">
    <property type="entry name" value="CELL DIVISION PROTEIN ZAPA"/>
    <property type="match status" value="1"/>
</dbReference>
<dbReference type="Proteomes" id="UP001629953">
    <property type="component" value="Unassembled WGS sequence"/>
</dbReference>
<comment type="function">
    <text evidence="9">Activator of cell division through the inhibition of FtsZ GTPase activity, therefore promoting FtsZ assembly into bundles of protofilaments necessary for the formation of the division Z ring. It is recruited early at mid-cell but it is not essential for cell division.</text>
</comment>
<comment type="caution">
    <text evidence="12">The sequence shown here is derived from an EMBL/GenBank/DDBJ whole genome shotgun (WGS) entry which is preliminary data.</text>
</comment>
<comment type="subcellular location">
    <subcellularLocation>
        <location evidence="1">Cytoplasm</location>
    </subcellularLocation>
</comment>
<evidence type="ECO:0000256" key="7">
    <source>
        <dbReference type="ARBA" id="ARBA00023210"/>
    </source>
</evidence>
<evidence type="ECO:0000256" key="6">
    <source>
        <dbReference type="ARBA" id="ARBA00023054"/>
    </source>
</evidence>
<evidence type="ECO:0000256" key="3">
    <source>
        <dbReference type="ARBA" id="ARBA00015195"/>
    </source>
</evidence>
<evidence type="ECO:0000256" key="10">
    <source>
        <dbReference type="ARBA" id="ARBA00026068"/>
    </source>
</evidence>
<evidence type="ECO:0000256" key="11">
    <source>
        <dbReference type="ARBA" id="ARBA00033158"/>
    </source>
</evidence>
<dbReference type="Gene3D" id="1.20.5.50">
    <property type="match status" value="1"/>
</dbReference>
<dbReference type="Pfam" id="PF05164">
    <property type="entry name" value="ZapA"/>
    <property type="match status" value="1"/>
</dbReference>
<evidence type="ECO:0000313" key="12">
    <source>
        <dbReference type="EMBL" id="MFM2486536.1"/>
    </source>
</evidence>
<evidence type="ECO:0000256" key="9">
    <source>
        <dbReference type="ARBA" id="ARBA00024910"/>
    </source>
</evidence>
<proteinExistence type="inferred from homology"/>
<gene>
    <name evidence="12" type="primary">zapA</name>
    <name evidence="12" type="ORF">ABUE30_16000</name>
</gene>
<evidence type="ECO:0000256" key="1">
    <source>
        <dbReference type="ARBA" id="ARBA00004496"/>
    </source>
</evidence>
<evidence type="ECO:0000256" key="4">
    <source>
        <dbReference type="ARBA" id="ARBA00022490"/>
    </source>
</evidence>
<name>A0ABW9GA29_9GAMM</name>
<dbReference type="InterPro" id="IPR036192">
    <property type="entry name" value="Cell_div_ZapA-like_sf"/>
</dbReference>
<evidence type="ECO:0000313" key="13">
    <source>
        <dbReference type="Proteomes" id="UP001629953"/>
    </source>
</evidence>
<keyword evidence="8" id="KW-0131">Cell cycle</keyword>
<keyword evidence="4" id="KW-0963">Cytoplasm</keyword>
<protein>
    <recommendedName>
        <fullName evidence="3">Cell division protein ZapA</fullName>
    </recommendedName>
    <alternativeName>
        <fullName evidence="11">Z ring-associated protein ZapA</fullName>
    </alternativeName>
</protein>
<accession>A0ABW9GA29</accession>
<dbReference type="Gene3D" id="3.30.160.880">
    <property type="entry name" value="Cell division protein ZapA protomer, N-terminal domain"/>
    <property type="match status" value="1"/>
</dbReference>
<keyword evidence="13" id="KW-1185">Reference proteome</keyword>
<dbReference type="RefSeq" id="WP_408624840.1">
    <property type="nucleotide sequence ID" value="NZ_JBEQCT010000009.1"/>
</dbReference>
<dbReference type="PANTHER" id="PTHR34981:SF1">
    <property type="entry name" value="CELL DIVISION PROTEIN ZAPA"/>
    <property type="match status" value="1"/>
</dbReference>
<dbReference type="EMBL" id="JBEQCT010000009">
    <property type="protein sequence ID" value="MFM2486536.1"/>
    <property type="molecule type" value="Genomic_DNA"/>
</dbReference>
<dbReference type="SUPFAM" id="SSF102829">
    <property type="entry name" value="Cell division protein ZapA-like"/>
    <property type="match status" value="1"/>
</dbReference>
<evidence type="ECO:0000256" key="8">
    <source>
        <dbReference type="ARBA" id="ARBA00023306"/>
    </source>
</evidence>
<comment type="similarity">
    <text evidence="2">Belongs to the ZapA family. Type 1 subfamily.</text>
</comment>
<evidence type="ECO:0000256" key="5">
    <source>
        <dbReference type="ARBA" id="ARBA00022618"/>
    </source>
</evidence>
<keyword evidence="5 12" id="KW-0132">Cell division</keyword>
<reference evidence="12 13" key="1">
    <citation type="journal article" date="2013" name="Int. J. Syst. Evol. Microbiol.">
        <title>Celerinatantimonas yamalensis sp. nov., a cold-adapted diazotrophic bacterium from a cold permafrost brine.</title>
        <authorList>
            <person name="Shcherbakova V."/>
            <person name="Chuvilskaya N."/>
            <person name="Rivkina E."/>
            <person name="Demidov N."/>
            <person name="Uchaeva V."/>
            <person name="Suetin S."/>
            <person name="Suzina N."/>
            <person name="Gilichinsky D."/>
        </authorList>
    </citation>
    <scope>NUCLEOTIDE SEQUENCE [LARGE SCALE GENOMIC DNA]</scope>
    <source>
        <strain evidence="12 13">C7</strain>
    </source>
</reference>
<sequence>MSKAVDILLLGKNYRVACPEGQEHALHEAVSVLAARLDEAKSKSAANNEHLAMMAALNLSYELLSEKHKNTEYTQSMDERIKSLQRTIEQALLENSSIKR</sequence>
<dbReference type="InterPro" id="IPR042233">
    <property type="entry name" value="Cell_div_ZapA_N"/>
</dbReference>